<keyword evidence="6" id="KW-1185">Reference proteome</keyword>
<dbReference type="InterPro" id="IPR016986">
    <property type="entry name" value="UCP031982_abhydr"/>
</dbReference>
<keyword evidence="1 5" id="KW-0378">Hydrolase</keyword>
<proteinExistence type="predicted"/>
<dbReference type="Pfam" id="PF07224">
    <property type="entry name" value="Chlorophyllase"/>
    <property type="match status" value="1"/>
</dbReference>
<accession>A0ABS4P4N1</accession>
<dbReference type="Gene3D" id="3.40.50.1820">
    <property type="entry name" value="alpha/beta hydrolase"/>
    <property type="match status" value="1"/>
</dbReference>
<evidence type="ECO:0000313" key="6">
    <source>
        <dbReference type="Proteomes" id="UP001195624"/>
    </source>
</evidence>
<keyword evidence="3" id="KW-0443">Lipid metabolism</keyword>
<reference evidence="6" key="2">
    <citation type="submission" date="2023-07" db="EMBL/GenBank/DDBJ databases">
        <title>Genome mining of underrepresented organisms for secondary metabolites.</title>
        <authorList>
            <person name="D'Agostino P.M."/>
        </authorList>
    </citation>
    <scope>NUCLEOTIDE SEQUENCE [LARGE SCALE GENOMIC DNA]</scope>
    <source>
        <strain evidence="6">WS4403</strain>
    </source>
</reference>
<feature type="signal peptide" evidence="4">
    <location>
        <begin position="1"/>
        <end position="18"/>
    </location>
</feature>
<dbReference type="Proteomes" id="UP001195624">
    <property type="component" value="Unassembled WGS sequence"/>
</dbReference>
<dbReference type="SUPFAM" id="SSF53474">
    <property type="entry name" value="alpha/beta-Hydrolases"/>
    <property type="match status" value="1"/>
</dbReference>
<gene>
    <name evidence="5" type="ORF">J2125_000799</name>
</gene>
<dbReference type="InterPro" id="IPR029058">
    <property type="entry name" value="AB_hydrolase_fold"/>
</dbReference>
<keyword evidence="4" id="KW-0732">Signal</keyword>
<evidence type="ECO:0000256" key="3">
    <source>
        <dbReference type="ARBA" id="ARBA00023098"/>
    </source>
</evidence>
<sequence length="338" mass="36525">MRIICLLFTLLFSHCSWSYSVGNQTQTITTADLQRNLSLRWFYPTESGALPTPQAANAVFQGFSAIPAASLAAGKFPLVILTHGSGGNNTSLAWLATQLAARGMIVVAASHPGSTTGDSRPTIDITLQTRDISLMLNAILGSKQWGSAIDAQRVGVIGHSKGGYSALALAGGRITRQRFVDYCRTMPQMPDCQFYVQGKLNLQQLDVARLAASYRDQRVKFVIALDPGMAYVFTPPSLASIDIPVLVLAAGYYIHAAKPLNLGSDTLRLPQQKLTDAGHFDFLPLCQPQAAHILAEDGEAFICDTATSQRTAIHQQVIAAVENFLQHNRIIVISDASR</sequence>
<dbReference type="PIRSF" id="PIRSF031982">
    <property type="entry name" value="UCP031982_abhydr"/>
    <property type="match status" value="1"/>
</dbReference>
<evidence type="ECO:0000256" key="4">
    <source>
        <dbReference type="SAM" id="SignalP"/>
    </source>
</evidence>
<dbReference type="PANTHER" id="PTHR10272:SF0">
    <property type="entry name" value="PLATELET-ACTIVATING FACTOR ACETYLHYDROLASE"/>
    <property type="match status" value="1"/>
</dbReference>
<dbReference type="PANTHER" id="PTHR10272">
    <property type="entry name" value="PLATELET-ACTIVATING FACTOR ACETYLHYDROLASE"/>
    <property type="match status" value="1"/>
</dbReference>
<evidence type="ECO:0000313" key="5">
    <source>
        <dbReference type="EMBL" id="MBP2167607.1"/>
    </source>
</evidence>
<dbReference type="RefSeq" id="WP_017803467.1">
    <property type="nucleotide sequence ID" value="NZ_JAGGMQ010000001.1"/>
</dbReference>
<evidence type="ECO:0000256" key="2">
    <source>
        <dbReference type="ARBA" id="ARBA00022963"/>
    </source>
</evidence>
<organism evidence="5 6">
    <name type="scientific">Winslowiella toletana</name>
    <dbReference type="NCBI Taxonomy" id="92490"/>
    <lineage>
        <taxon>Bacteria</taxon>
        <taxon>Pseudomonadati</taxon>
        <taxon>Pseudomonadota</taxon>
        <taxon>Gammaproteobacteria</taxon>
        <taxon>Enterobacterales</taxon>
        <taxon>Erwiniaceae</taxon>
        <taxon>Winslowiella</taxon>
    </lineage>
</organism>
<dbReference type="EMBL" id="JAGGMQ010000001">
    <property type="protein sequence ID" value="MBP2167607.1"/>
    <property type="molecule type" value="Genomic_DNA"/>
</dbReference>
<feature type="chain" id="PRO_5047251456" evidence="4">
    <location>
        <begin position="19"/>
        <end position="338"/>
    </location>
</feature>
<evidence type="ECO:0000256" key="1">
    <source>
        <dbReference type="ARBA" id="ARBA00022801"/>
    </source>
</evidence>
<dbReference type="InterPro" id="IPR017395">
    <property type="entry name" value="Chlorophyllase-like"/>
</dbReference>
<name>A0ABS4P4N1_9GAMM</name>
<keyword evidence="2" id="KW-0442">Lipid degradation</keyword>
<dbReference type="GO" id="GO:0016787">
    <property type="term" value="F:hydrolase activity"/>
    <property type="evidence" value="ECO:0007669"/>
    <property type="project" value="UniProtKB-KW"/>
</dbReference>
<reference evidence="5 6" key="1">
    <citation type="submission" date="2021-03" db="EMBL/GenBank/DDBJ databases">
        <authorList>
            <person name="D'Agostino P."/>
            <person name="Huntemann M."/>
            <person name="Clum A."/>
            <person name="Spunde A."/>
            <person name="Palaniappan K."/>
            <person name="Ritter S."/>
            <person name="Mikhailova N."/>
            <person name="Chen I.-M."/>
            <person name="Stamatis D."/>
            <person name="Reddy T."/>
            <person name="O'Malley R."/>
            <person name="Daum C."/>
            <person name="Shapiro N."/>
            <person name="Ivanova N."/>
            <person name="Kyrpides N."/>
            <person name="Woyke T."/>
        </authorList>
    </citation>
    <scope>NUCLEOTIDE SEQUENCE [LARGE SCALE GENOMIC DNA]</scope>
    <source>
        <strain evidence="5 6">WS4403</strain>
    </source>
</reference>
<protein>
    <submittedName>
        <fullName evidence="5">Dienelactone hydrolase</fullName>
    </submittedName>
</protein>
<comment type="caution">
    <text evidence="5">The sequence shown here is derived from an EMBL/GenBank/DDBJ whole genome shotgun (WGS) entry which is preliminary data.</text>
</comment>